<dbReference type="PRINTS" id="PR00909">
    <property type="entry name" value="SPERMDNBNDNG"/>
</dbReference>
<dbReference type="AlphaFoldDB" id="A0A934UZ18"/>
<accession>A0A934UZ18</accession>
<gene>
    <name evidence="7" type="ORF">CKO21_03920</name>
</gene>
<comment type="similarity">
    <text evidence="5">Belongs to the bacterial solute-binding protein PotD/PotF family.</text>
</comment>
<evidence type="ECO:0000256" key="3">
    <source>
        <dbReference type="ARBA" id="ARBA00022729"/>
    </source>
</evidence>
<dbReference type="InterPro" id="IPR001188">
    <property type="entry name" value="Sperm_putr-bd"/>
</dbReference>
<evidence type="ECO:0000256" key="4">
    <source>
        <dbReference type="ARBA" id="ARBA00022764"/>
    </source>
</evidence>
<dbReference type="Pfam" id="PF13416">
    <property type="entry name" value="SBP_bac_8"/>
    <property type="match status" value="1"/>
</dbReference>
<keyword evidence="2 5" id="KW-0813">Transport</keyword>
<evidence type="ECO:0000256" key="5">
    <source>
        <dbReference type="PIRNR" id="PIRNR019574"/>
    </source>
</evidence>
<dbReference type="GO" id="GO:0019808">
    <property type="term" value="F:polyamine binding"/>
    <property type="evidence" value="ECO:0007669"/>
    <property type="project" value="InterPro"/>
</dbReference>
<comment type="subcellular location">
    <subcellularLocation>
        <location evidence="1 5">Periplasm</location>
    </subcellularLocation>
</comment>
<evidence type="ECO:0000256" key="6">
    <source>
        <dbReference type="SAM" id="SignalP"/>
    </source>
</evidence>
<evidence type="ECO:0000256" key="1">
    <source>
        <dbReference type="ARBA" id="ARBA00004418"/>
    </source>
</evidence>
<keyword evidence="3 6" id="KW-0732">Signal</keyword>
<dbReference type="SUPFAM" id="SSF53850">
    <property type="entry name" value="Periplasmic binding protein-like II"/>
    <property type="match status" value="1"/>
</dbReference>
<organism evidence="7 8">
    <name type="scientific">Rhodovibrio salinarum</name>
    <dbReference type="NCBI Taxonomy" id="1087"/>
    <lineage>
        <taxon>Bacteria</taxon>
        <taxon>Pseudomonadati</taxon>
        <taxon>Pseudomonadota</taxon>
        <taxon>Alphaproteobacteria</taxon>
        <taxon>Rhodospirillales</taxon>
        <taxon>Rhodovibrionaceae</taxon>
        <taxon>Rhodovibrio</taxon>
    </lineage>
</organism>
<dbReference type="Proteomes" id="UP000778970">
    <property type="component" value="Unassembled WGS sequence"/>
</dbReference>
<evidence type="ECO:0000313" key="7">
    <source>
        <dbReference type="EMBL" id="MBK1696388.1"/>
    </source>
</evidence>
<dbReference type="PANTHER" id="PTHR30222">
    <property type="entry name" value="SPERMIDINE/PUTRESCINE-BINDING PERIPLASMIC PROTEIN"/>
    <property type="match status" value="1"/>
</dbReference>
<name>A0A934UZ18_9PROT</name>
<evidence type="ECO:0000313" key="8">
    <source>
        <dbReference type="Proteomes" id="UP000778970"/>
    </source>
</evidence>
<dbReference type="PIRSF" id="PIRSF019574">
    <property type="entry name" value="Periplasmic_polyamine_BP"/>
    <property type="match status" value="1"/>
</dbReference>
<dbReference type="GO" id="GO:0042597">
    <property type="term" value="C:periplasmic space"/>
    <property type="evidence" value="ECO:0007669"/>
    <property type="project" value="UniProtKB-SubCell"/>
</dbReference>
<comment type="function">
    <text evidence="5">Required for the activity of the bacterial periplasmic transport system of putrescine.</text>
</comment>
<protein>
    <recommendedName>
        <fullName evidence="5">Putrescine-binding periplasmic protein</fullName>
    </recommendedName>
</protein>
<evidence type="ECO:0000256" key="2">
    <source>
        <dbReference type="ARBA" id="ARBA00022448"/>
    </source>
</evidence>
<keyword evidence="4 5" id="KW-0574">Periplasm</keyword>
<feature type="signal peptide" evidence="6">
    <location>
        <begin position="1"/>
        <end position="28"/>
    </location>
</feature>
<dbReference type="Gene3D" id="3.40.190.10">
    <property type="entry name" value="Periplasmic binding protein-like II"/>
    <property type="match status" value="2"/>
</dbReference>
<dbReference type="RefSeq" id="WP_027287689.1">
    <property type="nucleotide sequence ID" value="NZ_NRRE01000015.1"/>
</dbReference>
<sequence>MTVTHRISTALAAVAGVLAAMAVSPANAQDETLNVYNWSDYIAEETIPMFEEEYGIEVNYDVYDGNAVLEGKLMAGNTGYDIVVPTSGFFQRQIQAGLYQKLDKSKLDNMKHLDADIMERMEKFDPGNQYGIPYMWGTNGIGYNVGMVEERLGADAPTDSFDLLFDPEVVAKLEDCGVTLLDEPTEVYPLVKHYLGIDPESEDPADLEKVEQHLKKIRPYVKYFHSSQYINDLANGDICVALGWSGDVYIAQTRAAEADQGVEVAYTIPKEGTVQWFDIMAIPADAPHPDAAHEWLNFNMRPKIAALNTNYVWYPTANAGADAYIDDEILNDPSIYPPEEVKEKLFVDVPNSPKYRRLRTRSWTSVKTGM</sequence>
<dbReference type="CDD" id="cd13659">
    <property type="entry name" value="PBP2_PotF"/>
    <property type="match status" value="1"/>
</dbReference>
<dbReference type="EMBL" id="NRRE01000015">
    <property type="protein sequence ID" value="MBK1696388.1"/>
    <property type="molecule type" value="Genomic_DNA"/>
</dbReference>
<proteinExistence type="inferred from homology"/>
<comment type="caution">
    <text evidence="7">The sequence shown here is derived from an EMBL/GenBank/DDBJ whole genome shotgun (WGS) entry which is preliminary data.</text>
</comment>
<reference evidence="7" key="2">
    <citation type="journal article" date="2020" name="Microorganisms">
        <title>Osmotic Adaptation and Compatible Solute Biosynthesis of Phototrophic Bacteria as Revealed from Genome Analyses.</title>
        <authorList>
            <person name="Imhoff J.F."/>
            <person name="Rahn T."/>
            <person name="Kunzel S."/>
            <person name="Keller A."/>
            <person name="Neulinger S.C."/>
        </authorList>
    </citation>
    <scope>NUCLEOTIDE SEQUENCE</scope>
    <source>
        <strain evidence="7">DSM 9154</strain>
    </source>
</reference>
<feature type="chain" id="PRO_5037956106" description="Putrescine-binding periplasmic protein" evidence="6">
    <location>
        <begin position="29"/>
        <end position="370"/>
    </location>
</feature>
<keyword evidence="8" id="KW-1185">Reference proteome</keyword>
<reference evidence="7" key="1">
    <citation type="submission" date="2017-08" db="EMBL/GenBank/DDBJ databases">
        <authorList>
            <person name="Imhoff J.F."/>
            <person name="Rahn T."/>
            <person name="Kuenzel S."/>
            <person name="Neulinger S.C."/>
        </authorList>
    </citation>
    <scope>NUCLEOTIDE SEQUENCE</scope>
    <source>
        <strain evidence="7">DSM 9154</strain>
    </source>
</reference>
<dbReference type="GO" id="GO:0015846">
    <property type="term" value="P:polyamine transport"/>
    <property type="evidence" value="ECO:0007669"/>
    <property type="project" value="InterPro"/>
</dbReference>
<dbReference type="InterPro" id="IPR006059">
    <property type="entry name" value="SBP"/>
</dbReference>
<dbReference type="PANTHER" id="PTHR30222:SF12">
    <property type="entry name" value="NORSPERMIDINE SENSOR"/>
    <property type="match status" value="1"/>
</dbReference>